<evidence type="ECO:0000313" key="3">
    <source>
        <dbReference type="Proteomes" id="UP000076154"/>
    </source>
</evidence>
<protein>
    <recommendedName>
        <fullName evidence="1">Chromo domain-containing protein</fullName>
    </recommendedName>
</protein>
<dbReference type="EMBL" id="LUEZ02000126">
    <property type="protein sequence ID" value="RDB16327.1"/>
    <property type="molecule type" value="Genomic_DNA"/>
</dbReference>
<keyword evidence="3" id="KW-1185">Reference proteome</keyword>
<dbReference type="Proteomes" id="UP000076154">
    <property type="component" value="Unassembled WGS sequence"/>
</dbReference>
<accession>A0A369J6V5</accession>
<dbReference type="SUPFAM" id="SSF54160">
    <property type="entry name" value="Chromo domain-like"/>
    <property type="match status" value="1"/>
</dbReference>
<comment type="caution">
    <text evidence="2">The sequence shown here is derived from an EMBL/GenBank/DDBJ whole genome shotgun (WGS) entry which is preliminary data.</text>
</comment>
<dbReference type="AlphaFoldDB" id="A0A369J6V5"/>
<dbReference type="OrthoDB" id="2447764at2759"/>
<dbReference type="Gene3D" id="2.40.50.40">
    <property type="match status" value="1"/>
</dbReference>
<sequence>MVYRLRLPNNYPMHPVFNIEHLKKYHQASPLQEEYEVEAILGHRLTSKKNGNRRMYLVQWKDYDPTDDSWVSEYDLQNAPALKREYLRLHNLILI</sequence>
<dbReference type="InterPro" id="IPR016197">
    <property type="entry name" value="Chromo-like_dom_sf"/>
</dbReference>
<evidence type="ECO:0000259" key="1">
    <source>
        <dbReference type="PROSITE" id="PS50013"/>
    </source>
</evidence>
<reference evidence="2" key="1">
    <citation type="submission" date="2018-04" db="EMBL/GenBank/DDBJ databases">
        <title>Whole genome sequencing of Hypsizygus marmoreus.</title>
        <authorList>
            <person name="Choi I.-G."/>
            <person name="Min B."/>
            <person name="Kim J.-G."/>
            <person name="Kim S."/>
            <person name="Oh Y.-L."/>
            <person name="Kong W.-S."/>
            <person name="Park H."/>
            <person name="Jeong J."/>
            <person name="Song E.-S."/>
        </authorList>
    </citation>
    <scope>NUCLEOTIDE SEQUENCE [LARGE SCALE GENOMIC DNA]</scope>
    <source>
        <strain evidence="2">51987-8</strain>
    </source>
</reference>
<dbReference type="SMART" id="SM00298">
    <property type="entry name" value="CHROMO"/>
    <property type="match status" value="1"/>
</dbReference>
<dbReference type="STRING" id="39966.A0A369J6V5"/>
<dbReference type="InParanoid" id="A0A369J6V5"/>
<dbReference type="Pfam" id="PF00385">
    <property type="entry name" value="Chromo"/>
    <property type="match status" value="1"/>
</dbReference>
<dbReference type="InterPro" id="IPR023780">
    <property type="entry name" value="Chromo_domain"/>
</dbReference>
<gene>
    <name evidence="2" type="ORF">Hypma_003010</name>
</gene>
<feature type="domain" description="Chromo" evidence="1">
    <location>
        <begin position="35"/>
        <end position="88"/>
    </location>
</feature>
<dbReference type="GO" id="GO:0006338">
    <property type="term" value="P:chromatin remodeling"/>
    <property type="evidence" value="ECO:0007669"/>
    <property type="project" value="UniProtKB-ARBA"/>
</dbReference>
<dbReference type="InterPro" id="IPR000953">
    <property type="entry name" value="Chromo/chromo_shadow_dom"/>
</dbReference>
<dbReference type="PROSITE" id="PS50013">
    <property type="entry name" value="CHROMO_2"/>
    <property type="match status" value="1"/>
</dbReference>
<proteinExistence type="predicted"/>
<dbReference type="CDD" id="cd00024">
    <property type="entry name" value="CD_CSD"/>
    <property type="match status" value="1"/>
</dbReference>
<name>A0A369J6V5_HYPMA</name>
<evidence type="ECO:0000313" key="2">
    <source>
        <dbReference type="EMBL" id="RDB16327.1"/>
    </source>
</evidence>
<organism evidence="2 3">
    <name type="scientific">Hypsizygus marmoreus</name>
    <name type="common">White beech mushroom</name>
    <name type="synonym">Agaricus marmoreus</name>
    <dbReference type="NCBI Taxonomy" id="39966"/>
    <lineage>
        <taxon>Eukaryota</taxon>
        <taxon>Fungi</taxon>
        <taxon>Dikarya</taxon>
        <taxon>Basidiomycota</taxon>
        <taxon>Agaricomycotina</taxon>
        <taxon>Agaricomycetes</taxon>
        <taxon>Agaricomycetidae</taxon>
        <taxon>Agaricales</taxon>
        <taxon>Tricholomatineae</taxon>
        <taxon>Lyophyllaceae</taxon>
        <taxon>Hypsizygus</taxon>
    </lineage>
</organism>